<sequence length="121" mass="13443">MRHSGLDLTPRSPGSGSLRLCPCFTRCGQQRSRHHVRTLTSTDVTLGRTTVVVRPEAPERRPSTDAATTPVAVCQRHKRQKARVLRRHGDAVLGEELNANEAVRGCGERIEQKHFQAGRRG</sequence>
<dbReference type="AlphaFoldDB" id="A0A9Q0DM37"/>
<evidence type="ECO:0000313" key="3">
    <source>
        <dbReference type="Proteomes" id="UP001148018"/>
    </source>
</evidence>
<name>A0A9Q0DM37_9TELE</name>
<reference evidence="2" key="1">
    <citation type="submission" date="2022-07" db="EMBL/GenBank/DDBJ databases">
        <title>Chromosome-level genome of Muraenolepis orangiensis.</title>
        <authorList>
            <person name="Kim J."/>
        </authorList>
    </citation>
    <scope>NUCLEOTIDE SEQUENCE</scope>
    <source>
        <strain evidence="2">KU_S4_2022</strain>
        <tissue evidence="2">Muscle</tissue>
    </source>
</reference>
<dbReference type="EMBL" id="JANIIK010000115">
    <property type="protein sequence ID" value="KAJ3589520.1"/>
    <property type="molecule type" value="Genomic_DNA"/>
</dbReference>
<evidence type="ECO:0000313" key="2">
    <source>
        <dbReference type="EMBL" id="KAJ3589520.1"/>
    </source>
</evidence>
<comment type="caution">
    <text evidence="2">The sequence shown here is derived from an EMBL/GenBank/DDBJ whole genome shotgun (WGS) entry which is preliminary data.</text>
</comment>
<proteinExistence type="predicted"/>
<dbReference type="Proteomes" id="UP001148018">
    <property type="component" value="Unassembled WGS sequence"/>
</dbReference>
<evidence type="ECO:0000256" key="1">
    <source>
        <dbReference type="SAM" id="MobiDB-lite"/>
    </source>
</evidence>
<gene>
    <name evidence="2" type="ORF">NHX12_010365</name>
</gene>
<organism evidence="2 3">
    <name type="scientific">Muraenolepis orangiensis</name>
    <name type="common">Patagonian moray cod</name>
    <dbReference type="NCBI Taxonomy" id="630683"/>
    <lineage>
        <taxon>Eukaryota</taxon>
        <taxon>Metazoa</taxon>
        <taxon>Chordata</taxon>
        <taxon>Craniata</taxon>
        <taxon>Vertebrata</taxon>
        <taxon>Euteleostomi</taxon>
        <taxon>Actinopterygii</taxon>
        <taxon>Neopterygii</taxon>
        <taxon>Teleostei</taxon>
        <taxon>Neoteleostei</taxon>
        <taxon>Acanthomorphata</taxon>
        <taxon>Zeiogadaria</taxon>
        <taxon>Gadariae</taxon>
        <taxon>Gadiformes</taxon>
        <taxon>Muraenolepidoidei</taxon>
        <taxon>Muraenolepididae</taxon>
        <taxon>Muraenolepis</taxon>
    </lineage>
</organism>
<feature type="region of interest" description="Disordered" evidence="1">
    <location>
        <begin position="55"/>
        <end position="80"/>
    </location>
</feature>
<keyword evidence="3" id="KW-1185">Reference proteome</keyword>
<accession>A0A9Q0DM37</accession>
<protein>
    <submittedName>
        <fullName evidence="2">Uncharacterized protein</fullName>
    </submittedName>
</protein>